<name>A0AAE1VQ61_9SOLA</name>
<evidence type="ECO:0000313" key="2">
    <source>
        <dbReference type="EMBL" id="KAK4368020.1"/>
    </source>
</evidence>
<reference evidence="2" key="1">
    <citation type="submission" date="2023-12" db="EMBL/GenBank/DDBJ databases">
        <title>Genome assembly of Anisodus tanguticus.</title>
        <authorList>
            <person name="Wang Y.-J."/>
        </authorList>
    </citation>
    <scope>NUCLEOTIDE SEQUENCE</scope>
    <source>
        <strain evidence="2">KB-2021</strain>
        <tissue evidence="2">Leaf</tissue>
    </source>
</reference>
<dbReference type="InterPro" id="IPR011051">
    <property type="entry name" value="RmlC_Cupin_sf"/>
</dbReference>
<accession>A0AAE1VQ61</accession>
<evidence type="ECO:0000259" key="1">
    <source>
        <dbReference type="Pfam" id="PF00190"/>
    </source>
</evidence>
<organism evidence="2 3">
    <name type="scientific">Anisodus tanguticus</name>
    <dbReference type="NCBI Taxonomy" id="243964"/>
    <lineage>
        <taxon>Eukaryota</taxon>
        <taxon>Viridiplantae</taxon>
        <taxon>Streptophyta</taxon>
        <taxon>Embryophyta</taxon>
        <taxon>Tracheophyta</taxon>
        <taxon>Spermatophyta</taxon>
        <taxon>Magnoliopsida</taxon>
        <taxon>eudicotyledons</taxon>
        <taxon>Gunneridae</taxon>
        <taxon>Pentapetalae</taxon>
        <taxon>asterids</taxon>
        <taxon>lamiids</taxon>
        <taxon>Solanales</taxon>
        <taxon>Solanaceae</taxon>
        <taxon>Solanoideae</taxon>
        <taxon>Hyoscyameae</taxon>
        <taxon>Anisodus</taxon>
    </lineage>
</organism>
<gene>
    <name evidence="2" type="ORF">RND71_011812</name>
</gene>
<protein>
    <recommendedName>
        <fullName evidence="1">Cupin type-1 domain-containing protein</fullName>
    </recommendedName>
</protein>
<keyword evidence="3" id="KW-1185">Reference proteome</keyword>
<dbReference type="EMBL" id="JAVYJV010000006">
    <property type="protein sequence ID" value="KAK4368020.1"/>
    <property type="molecule type" value="Genomic_DNA"/>
</dbReference>
<dbReference type="Gene3D" id="2.60.120.10">
    <property type="entry name" value="Jelly Rolls"/>
    <property type="match status" value="1"/>
</dbReference>
<feature type="domain" description="Cupin type-1" evidence="1">
    <location>
        <begin position="39"/>
        <end position="98"/>
    </location>
</feature>
<dbReference type="Pfam" id="PF00190">
    <property type="entry name" value="Cupin_1"/>
    <property type="match status" value="1"/>
</dbReference>
<dbReference type="PANTHER" id="PTHR31189:SF7">
    <property type="entry name" value="OS03G0197300 PROTEIN"/>
    <property type="match status" value="1"/>
</dbReference>
<comment type="caution">
    <text evidence="2">The sequence shown here is derived from an EMBL/GenBank/DDBJ whole genome shotgun (WGS) entry which is preliminary data.</text>
</comment>
<dbReference type="Proteomes" id="UP001291623">
    <property type="component" value="Unassembled WGS sequence"/>
</dbReference>
<proteinExistence type="predicted"/>
<dbReference type="InterPro" id="IPR006045">
    <property type="entry name" value="Cupin_1"/>
</dbReference>
<sequence length="115" mass="13300">MLVRGRLIDEFIKALSEKSIQWANLYDPSARRRNGSRVVCPSTGTKQQACKNMRFKVEEGDVFAVPRFHPMAQMAFNNNSFVFVGFSTTTKEHHPQGKLLSSERWIDKSWKYLSM</sequence>
<evidence type="ECO:0000313" key="3">
    <source>
        <dbReference type="Proteomes" id="UP001291623"/>
    </source>
</evidence>
<dbReference type="AlphaFoldDB" id="A0AAE1VQ61"/>
<dbReference type="SUPFAM" id="SSF51182">
    <property type="entry name" value="RmlC-like cupins"/>
    <property type="match status" value="1"/>
</dbReference>
<dbReference type="InterPro" id="IPR014710">
    <property type="entry name" value="RmlC-like_jellyroll"/>
</dbReference>
<dbReference type="InterPro" id="IPR050253">
    <property type="entry name" value="Seed_Storage-Functional"/>
</dbReference>
<dbReference type="PANTHER" id="PTHR31189">
    <property type="entry name" value="OS03G0336100 PROTEIN-RELATED"/>
    <property type="match status" value="1"/>
</dbReference>